<accession>A0ABU3D648</accession>
<evidence type="ECO:0000259" key="1">
    <source>
        <dbReference type="Pfam" id="PF25056"/>
    </source>
</evidence>
<feature type="domain" description="DUF7793" evidence="1">
    <location>
        <begin position="10"/>
        <end position="122"/>
    </location>
</feature>
<sequence length="124" mass="13988">MIKGEKYADFWIEEGILNFVYKPNTVLDLDGAKAVVRTRLRFQNEISYPILCDVRHLKTASKAAREYLAKNGCLKALAVAIVMENAYSGTLYKAYVNISNPTVPTKGFNTISEALGFLNEYKMR</sequence>
<proteinExistence type="predicted"/>
<dbReference type="RefSeq" id="WP_311502832.1">
    <property type="nucleotide sequence ID" value="NZ_JAVRHK010000004.1"/>
</dbReference>
<reference evidence="2 3" key="1">
    <citation type="submission" date="2023-09" db="EMBL/GenBank/DDBJ databases">
        <authorList>
            <person name="Rey-Velasco X."/>
        </authorList>
    </citation>
    <scope>NUCLEOTIDE SEQUENCE [LARGE SCALE GENOMIC DNA]</scope>
    <source>
        <strain evidence="2 3">F117</strain>
    </source>
</reference>
<keyword evidence="3" id="KW-1185">Reference proteome</keyword>
<comment type="caution">
    <text evidence="2">The sequence shown here is derived from an EMBL/GenBank/DDBJ whole genome shotgun (WGS) entry which is preliminary data.</text>
</comment>
<organism evidence="2 3">
    <name type="scientific">Autumnicola musiva</name>
    <dbReference type="NCBI Taxonomy" id="3075589"/>
    <lineage>
        <taxon>Bacteria</taxon>
        <taxon>Pseudomonadati</taxon>
        <taxon>Bacteroidota</taxon>
        <taxon>Flavobacteriia</taxon>
        <taxon>Flavobacteriales</taxon>
        <taxon>Flavobacteriaceae</taxon>
        <taxon>Autumnicola</taxon>
    </lineage>
</organism>
<evidence type="ECO:0000313" key="2">
    <source>
        <dbReference type="EMBL" id="MDT0676488.1"/>
    </source>
</evidence>
<dbReference type="InterPro" id="IPR056695">
    <property type="entry name" value="DUF7793"/>
</dbReference>
<dbReference type="EMBL" id="JAVRHK010000004">
    <property type="protein sequence ID" value="MDT0676488.1"/>
    <property type="molecule type" value="Genomic_DNA"/>
</dbReference>
<name>A0ABU3D648_9FLAO</name>
<dbReference type="Gene3D" id="3.40.1680.10">
    <property type="entry name" value="yp_829618.1 domain like"/>
    <property type="match status" value="1"/>
</dbReference>
<dbReference type="Pfam" id="PF25056">
    <property type="entry name" value="DUF7793"/>
    <property type="match status" value="1"/>
</dbReference>
<dbReference type="Proteomes" id="UP001262582">
    <property type="component" value="Unassembled WGS sequence"/>
</dbReference>
<gene>
    <name evidence="2" type="ORF">RM539_07830</name>
</gene>
<evidence type="ECO:0000313" key="3">
    <source>
        <dbReference type="Proteomes" id="UP001262582"/>
    </source>
</evidence>
<dbReference type="Gene3D" id="3.40.970.30">
    <property type="entry name" value="yp_829618.1 like domains"/>
    <property type="match status" value="1"/>
</dbReference>
<protein>
    <recommendedName>
        <fullName evidence="1">DUF7793 domain-containing protein</fullName>
    </recommendedName>
</protein>